<evidence type="ECO:0000313" key="1">
    <source>
        <dbReference type="EMBL" id="KAH3711020.1"/>
    </source>
</evidence>
<reference evidence="1" key="1">
    <citation type="journal article" date="2019" name="bioRxiv">
        <title>The Genome of the Zebra Mussel, Dreissena polymorpha: A Resource for Invasive Species Research.</title>
        <authorList>
            <person name="McCartney M.A."/>
            <person name="Auch B."/>
            <person name="Kono T."/>
            <person name="Mallez S."/>
            <person name="Zhang Y."/>
            <person name="Obille A."/>
            <person name="Becker A."/>
            <person name="Abrahante J.E."/>
            <person name="Garbe J."/>
            <person name="Badalamenti J.P."/>
            <person name="Herman A."/>
            <person name="Mangelson H."/>
            <person name="Liachko I."/>
            <person name="Sullivan S."/>
            <person name="Sone E.D."/>
            <person name="Koren S."/>
            <person name="Silverstein K.A.T."/>
            <person name="Beckman K.B."/>
            <person name="Gohl D.M."/>
        </authorList>
    </citation>
    <scope>NUCLEOTIDE SEQUENCE</scope>
    <source>
        <strain evidence="1">Duluth1</strain>
        <tissue evidence="1">Whole animal</tissue>
    </source>
</reference>
<dbReference type="AlphaFoldDB" id="A0A9D4BV60"/>
<organism evidence="1 2">
    <name type="scientific">Dreissena polymorpha</name>
    <name type="common">Zebra mussel</name>
    <name type="synonym">Mytilus polymorpha</name>
    <dbReference type="NCBI Taxonomy" id="45954"/>
    <lineage>
        <taxon>Eukaryota</taxon>
        <taxon>Metazoa</taxon>
        <taxon>Spiralia</taxon>
        <taxon>Lophotrochozoa</taxon>
        <taxon>Mollusca</taxon>
        <taxon>Bivalvia</taxon>
        <taxon>Autobranchia</taxon>
        <taxon>Heteroconchia</taxon>
        <taxon>Euheterodonta</taxon>
        <taxon>Imparidentia</taxon>
        <taxon>Neoheterodontei</taxon>
        <taxon>Myida</taxon>
        <taxon>Dreissenoidea</taxon>
        <taxon>Dreissenidae</taxon>
        <taxon>Dreissena</taxon>
    </lineage>
</organism>
<sequence length="71" mass="8007">MLKKVDYEQITKIVETAISANPQPIVQEGASKLEIKLVDKKISEIKKSVEDLRHMRSGKAPIGRETILYTV</sequence>
<evidence type="ECO:0000313" key="2">
    <source>
        <dbReference type="Proteomes" id="UP000828390"/>
    </source>
</evidence>
<name>A0A9D4BV60_DREPO</name>
<keyword evidence="2" id="KW-1185">Reference proteome</keyword>
<protein>
    <submittedName>
        <fullName evidence="1">Uncharacterized protein</fullName>
    </submittedName>
</protein>
<gene>
    <name evidence="1" type="ORF">DPMN_070519</name>
</gene>
<comment type="caution">
    <text evidence="1">The sequence shown here is derived from an EMBL/GenBank/DDBJ whole genome shotgun (WGS) entry which is preliminary data.</text>
</comment>
<proteinExistence type="predicted"/>
<dbReference type="EMBL" id="JAIWYP010000014">
    <property type="protein sequence ID" value="KAH3711020.1"/>
    <property type="molecule type" value="Genomic_DNA"/>
</dbReference>
<accession>A0A9D4BV60</accession>
<reference evidence="1" key="2">
    <citation type="submission" date="2020-11" db="EMBL/GenBank/DDBJ databases">
        <authorList>
            <person name="McCartney M.A."/>
            <person name="Auch B."/>
            <person name="Kono T."/>
            <person name="Mallez S."/>
            <person name="Becker A."/>
            <person name="Gohl D.M."/>
            <person name="Silverstein K.A.T."/>
            <person name="Koren S."/>
            <person name="Bechman K.B."/>
            <person name="Herman A."/>
            <person name="Abrahante J.E."/>
            <person name="Garbe J."/>
        </authorList>
    </citation>
    <scope>NUCLEOTIDE SEQUENCE</scope>
    <source>
        <strain evidence="1">Duluth1</strain>
        <tissue evidence="1">Whole animal</tissue>
    </source>
</reference>
<dbReference type="Proteomes" id="UP000828390">
    <property type="component" value="Unassembled WGS sequence"/>
</dbReference>